<dbReference type="EMBL" id="CM016552">
    <property type="protein sequence ID" value="TKW38524.1"/>
    <property type="molecule type" value="Genomic_DNA"/>
</dbReference>
<dbReference type="Proteomes" id="UP000298652">
    <property type="component" value="Chromosome 1"/>
</dbReference>
<accession>A0A4U6W9U2</accession>
<evidence type="ECO:0000256" key="1">
    <source>
        <dbReference type="SAM" id="MobiDB-lite"/>
    </source>
</evidence>
<dbReference type="PANTHER" id="PTHR33018:SF34">
    <property type="entry name" value="OS02G0472350 PROTEIN"/>
    <property type="match status" value="1"/>
</dbReference>
<feature type="region of interest" description="Disordered" evidence="1">
    <location>
        <begin position="174"/>
        <end position="270"/>
    </location>
</feature>
<organism evidence="3 4">
    <name type="scientific">Setaria viridis</name>
    <name type="common">Green bristlegrass</name>
    <name type="synonym">Setaria italica subsp. viridis</name>
    <dbReference type="NCBI Taxonomy" id="4556"/>
    <lineage>
        <taxon>Eukaryota</taxon>
        <taxon>Viridiplantae</taxon>
        <taxon>Streptophyta</taxon>
        <taxon>Embryophyta</taxon>
        <taxon>Tracheophyta</taxon>
        <taxon>Spermatophyta</taxon>
        <taxon>Magnoliopsida</taxon>
        <taxon>Liliopsida</taxon>
        <taxon>Poales</taxon>
        <taxon>Poaceae</taxon>
        <taxon>PACMAD clade</taxon>
        <taxon>Panicoideae</taxon>
        <taxon>Panicodae</taxon>
        <taxon>Paniceae</taxon>
        <taxon>Cenchrinae</taxon>
        <taxon>Setaria</taxon>
    </lineage>
</organism>
<name>A0A4U6W9U2_SETVI</name>
<sequence length="354" mass="39463">MRLVELIKATTEGSFIPDREKDELTMALELQEHVALREARMEEAIDRCVALALSKRATEQATASLGANVNDNQRHPVDDITGRAPCELVTPMKNKLIVVAYGVAKQPTQGQTIHGVEIPAGGYTKVGVDRVADGWEDLELEILGGDGEKNLGEAIHGWILWPKRYIRITQPNLSILGSSPQGSRVRSSTPSARVPSPLPDKDPSMSLPADRDPSMTPHSPPADRDPSMSPPPPVMSKTTRRKTRLVPPTTATKKKQKKPKEKQPKPKKAYEMTDTEINAVVDAKVKAHFAPKPVVKKDPPLDKVKLQAFIRIMEKKAEKPPLSDYERSITKVFQKNKKNNQHYKKYILLPYNFK</sequence>
<dbReference type="Pfam" id="PF26133">
    <property type="entry name" value="DUF8039"/>
    <property type="match status" value="1"/>
</dbReference>
<gene>
    <name evidence="3" type="ORF">SEVIR_1G120900v2</name>
</gene>
<evidence type="ECO:0000313" key="3">
    <source>
        <dbReference type="EMBL" id="TKW38524.1"/>
    </source>
</evidence>
<feature type="compositionally biased region" description="Polar residues" evidence="1">
    <location>
        <begin position="174"/>
        <end position="191"/>
    </location>
</feature>
<dbReference type="PANTHER" id="PTHR33018">
    <property type="entry name" value="OS10G0338966 PROTEIN-RELATED"/>
    <property type="match status" value="1"/>
</dbReference>
<dbReference type="InterPro" id="IPR058352">
    <property type="entry name" value="DUF8039"/>
</dbReference>
<evidence type="ECO:0000259" key="2">
    <source>
        <dbReference type="Pfam" id="PF26133"/>
    </source>
</evidence>
<protein>
    <recommendedName>
        <fullName evidence="2">DUF8039 domain-containing protein</fullName>
    </recommendedName>
</protein>
<reference evidence="3" key="1">
    <citation type="submission" date="2019-03" db="EMBL/GenBank/DDBJ databases">
        <title>WGS assembly of Setaria viridis.</title>
        <authorList>
            <person name="Huang P."/>
            <person name="Jenkins J."/>
            <person name="Grimwood J."/>
            <person name="Barry K."/>
            <person name="Healey A."/>
            <person name="Mamidi S."/>
            <person name="Sreedasyam A."/>
            <person name="Shu S."/>
            <person name="Feldman M."/>
            <person name="Wu J."/>
            <person name="Yu Y."/>
            <person name="Chen C."/>
            <person name="Johnson J."/>
            <person name="Rokhsar D."/>
            <person name="Baxter I."/>
            <person name="Schmutz J."/>
            <person name="Brutnell T."/>
            <person name="Kellogg E."/>
        </authorList>
    </citation>
    <scope>NUCLEOTIDE SEQUENCE [LARGE SCALE GENOMIC DNA]</scope>
</reference>
<evidence type="ECO:0000313" key="4">
    <source>
        <dbReference type="Proteomes" id="UP000298652"/>
    </source>
</evidence>
<feature type="domain" description="DUF8039" evidence="2">
    <location>
        <begin position="75"/>
        <end position="168"/>
    </location>
</feature>
<keyword evidence="4" id="KW-1185">Reference proteome</keyword>
<feature type="compositionally biased region" description="Basic and acidic residues" evidence="1">
    <location>
        <begin position="199"/>
        <end position="213"/>
    </location>
</feature>
<proteinExistence type="predicted"/>
<dbReference type="Gramene" id="TKW38524">
    <property type="protein sequence ID" value="TKW38524"/>
    <property type="gene ID" value="SEVIR_1G120900v2"/>
</dbReference>
<feature type="compositionally biased region" description="Basic and acidic residues" evidence="1">
    <location>
        <begin position="261"/>
        <end position="270"/>
    </location>
</feature>
<dbReference type="AlphaFoldDB" id="A0A4U6W9U2"/>